<reference evidence="1" key="1">
    <citation type="submission" date="2020-08" db="EMBL/GenBank/DDBJ databases">
        <title>A bifunctional nitrone conjugated secondary metabolite targeting the ribosome.</title>
        <authorList>
            <person name="Limbrick E.M."/>
            <person name="Graf M."/>
            <person name="Derewacz D.K."/>
            <person name="Nguyen F."/>
            <person name="Spraggins J.M."/>
            <person name="Wieland M."/>
            <person name="Ynigez-Gutierrez A.E."/>
            <person name="Reisman B.J."/>
            <person name="Zinshteyn B."/>
            <person name="McCulloch K."/>
            <person name="Iverson T.M."/>
            <person name="Green R."/>
            <person name="Wilson D.N."/>
            <person name="Bachmann B.O."/>
        </authorList>
    </citation>
    <scope>NUCLEOTIDE SEQUENCE</scope>
    <source>
        <strain evidence="1">Africana</strain>
    </source>
</reference>
<sequence>MVEAGADHGRHAPIQPADQSCSQLAGHRYNGGAALVGVERFEVGDIIRPYPTVAEIGCHPGTGTDQVVR</sequence>
<gene>
    <name evidence="1" type="ORF">HZU44_11295</name>
</gene>
<dbReference type="EMBL" id="CP058905">
    <property type="protein sequence ID" value="QLK00552.1"/>
    <property type="molecule type" value="Genomic_DNA"/>
</dbReference>
<protein>
    <submittedName>
        <fullName evidence="1">Uncharacterized protein</fullName>
    </submittedName>
</protein>
<accession>A0A7D6CG12</accession>
<name>A0A7D6CG12_9ACTN</name>
<evidence type="ECO:0000313" key="1">
    <source>
        <dbReference type="EMBL" id="QLK00552.1"/>
    </source>
</evidence>
<organism evidence="1">
    <name type="scientific">Micromonospora carbonacea</name>
    <dbReference type="NCBI Taxonomy" id="47853"/>
    <lineage>
        <taxon>Bacteria</taxon>
        <taxon>Bacillati</taxon>
        <taxon>Actinomycetota</taxon>
        <taxon>Actinomycetes</taxon>
        <taxon>Micromonosporales</taxon>
        <taxon>Micromonosporaceae</taxon>
        <taxon>Micromonospora</taxon>
    </lineage>
</organism>
<dbReference type="AlphaFoldDB" id="A0A7D6CG12"/>
<proteinExistence type="predicted"/>